<dbReference type="GO" id="GO:0050112">
    <property type="term" value="F:inositol 2-dehydrogenase (NAD+) activity"/>
    <property type="evidence" value="ECO:0007669"/>
    <property type="project" value="UniProtKB-EC"/>
</dbReference>
<dbReference type="GO" id="GO:0000166">
    <property type="term" value="F:nucleotide binding"/>
    <property type="evidence" value="ECO:0007669"/>
    <property type="project" value="InterPro"/>
</dbReference>
<dbReference type="Gene3D" id="3.40.50.720">
    <property type="entry name" value="NAD(P)-binding Rossmann-like Domain"/>
    <property type="match status" value="1"/>
</dbReference>
<reference evidence="3" key="1">
    <citation type="submission" date="2016-02" db="EMBL/GenBank/DDBJ databases">
        <authorList>
            <person name="Rodrigo-Torres Lidia"/>
            <person name="Arahal R.David."/>
        </authorList>
    </citation>
    <scope>NUCLEOTIDE SEQUENCE [LARGE SCALE GENOMIC DNA]</scope>
    <source>
        <strain evidence="3">CECT 8713</strain>
    </source>
</reference>
<dbReference type="InterPro" id="IPR051450">
    <property type="entry name" value="Gfo/Idh/MocA_Oxidoreductases"/>
</dbReference>
<sequence length="92" mass="9764">MEKPRIAVVGAGLIGKNHIRLVSESKACALAAIVDPFEASITLAREYGVPHFETLVELLDSGLADGVILATPNNLHVQQAKLCIESRMPSSA</sequence>
<dbReference type="PANTHER" id="PTHR43377">
    <property type="entry name" value="BILIVERDIN REDUCTASE A"/>
    <property type="match status" value="1"/>
</dbReference>
<accession>A0A128FGX3</accession>
<feature type="domain" description="Gfo/Idh/MocA-like oxidoreductase N-terminal" evidence="1">
    <location>
        <begin position="5"/>
        <end position="86"/>
    </location>
</feature>
<organism evidence="2 3">
    <name type="scientific">Grimontia marina</name>
    <dbReference type="NCBI Taxonomy" id="646534"/>
    <lineage>
        <taxon>Bacteria</taxon>
        <taxon>Pseudomonadati</taxon>
        <taxon>Pseudomonadota</taxon>
        <taxon>Gammaproteobacteria</taxon>
        <taxon>Vibrionales</taxon>
        <taxon>Vibrionaceae</taxon>
        <taxon>Grimontia</taxon>
    </lineage>
</organism>
<proteinExistence type="predicted"/>
<keyword evidence="2" id="KW-0560">Oxidoreductase</keyword>
<evidence type="ECO:0000313" key="3">
    <source>
        <dbReference type="Proteomes" id="UP000073601"/>
    </source>
</evidence>
<protein>
    <submittedName>
        <fullName evidence="2">Inositol 2-dehydrogenase/D-chiro-inositol 3-dehydrogenase</fullName>
        <ecNumber evidence="2">1.1.1.18</ecNumber>
    </submittedName>
</protein>
<evidence type="ECO:0000313" key="2">
    <source>
        <dbReference type="EMBL" id="CZF86052.1"/>
    </source>
</evidence>
<name>A0A128FGX3_9GAMM</name>
<dbReference type="Pfam" id="PF01408">
    <property type="entry name" value="GFO_IDH_MocA"/>
    <property type="match status" value="1"/>
</dbReference>
<dbReference type="SUPFAM" id="SSF51735">
    <property type="entry name" value="NAD(P)-binding Rossmann-fold domains"/>
    <property type="match status" value="1"/>
</dbReference>
<keyword evidence="3" id="KW-1185">Reference proteome</keyword>
<dbReference type="RefSeq" id="WP_232314507.1">
    <property type="nucleotide sequence ID" value="NZ_CAWRCI010000051.1"/>
</dbReference>
<dbReference type="PANTHER" id="PTHR43377:SF1">
    <property type="entry name" value="BILIVERDIN REDUCTASE A"/>
    <property type="match status" value="1"/>
</dbReference>
<dbReference type="EMBL" id="FIZY01000051">
    <property type="protein sequence ID" value="CZF86052.1"/>
    <property type="molecule type" value="Genomic_DNA"/>
</dbReference>
<dbReference type="AlphaFoldDB" id="A0A128FGX3"/>
<gene>
    <name evidence="2" type="primary">iolG</name>
    <name evidence="2" type="ORF">GMA8713_04085</name>
</gene>
<dbReference type="Proteomes" id="UP000073601">
    <property type="component" value="Unassembled WGS sequence"/>
</dbReference>
<dbReference type="InterPro" id="IPR000683">
    <property type="entry name" value="Gfo/Idh/MocA-like_OxRdtase_N"/>
</dbReference>
<dbReference type="InterPro" id="IPR036291">
    <property type="entry name" value="NAD(P)-bd_dom_sf"/>
</dbReference>
<dbReference type="EC" id="1.1.1.18" evidence="2"/>
<evidence type="ECO:0000259" key="1">
    <source>
        <dbReference type="Pfam" id="PF01408"/>
    </source>
</evidence>